<reference evidence="3" key="1">
    <citation type="submission" date="2016-10" db="EMBL/GenBank/DDBJ databases">
        <authorList>
            <person name="Varghese N."/>
            <person name="Submissions S."/>
        </authorList>
    </citation>
    <scope>NUCLEOTIDE SEQUENCE [LARGE SCALE GENOMIC DNA]</scope>
    <source>
        <strain evidence="3">DSM 18579</strain>
    </source>
</reference>
<keyword evidence="1" id="KW-1133">Transmembrane helix</keyword>
<evidence type="ECO:0000256" key="1">
    <source>
        <dbReference type="SAM" id="Phobius"/>
    </source>
</evidence>
<evidence type="ECO:0000313" key="3">
    <source>
        <dbReference type="Proteomes" id="UP000242642"/>
    </source>
</evidence>
<accession>A0A1H9ZW67</accession>
<keyword evidence="1" id="KW-0812">Transmembrane</keyword>
<evidence type="ECO:0000313" key="2">
    <source>
        <dbReference type="EMBL" id="SES86008.1"/>
    </source>
</evidence>
<dbReference type="InterPro" id="IPR008407">
    <property type="entry name" value="Brnchd-chn_aa_trnsp_AzlD"/>
</dbReference>
<organism evidence="2 3">
    <name type="scientific">Thorsellia anophelis DSM 18579</name>
    <dbReference type="NCBI Taxonomy" id="1123402"/>
    <lineage>
        <taxon>Bacteria</taxon>
        <taxon>Pseudomonadati</taxon>
        <taxon>Pseudomonadota</taxon>
        <taxon>Gammaproteobacteria</taxon>
        <taxon>Enterobacterales</taxon>
        <taxon>Thorselliaceae</taxon>
        <taxon>Thorsellia</taxon>
    </lineage>
</organism>
<dbReference type="OrthoDB" id="5324916at2"/>
<dbReference type="Pfam" id="PF05437">
    <property type="entry name" value="AzlD"/>
    <property type="match status" value="1"/>
</dbReference>
<dbReference type="EMBL" id="FOHV01000004">
    <property type="protein sequence ID" value="SES86008.1"/>
    <property type="molecule type" value="Genomic_DNA"/>
</dbReference>
<dbReference type="RefSeq" id="WP_093317885.1">
    <property type="nucleotide sequence ID" value="NZ_FOHV01000004.1"/>
</dbReference>
<sequence>MNNTYLISIIAIMAIITFVLRALPFLLLKNKKLKFIDYLGFMMPPGIMIILVFYSFLPSSQAGINHYLPLAISSLSVILLHHFFRNPLISIIPSTGLYIILQYYPIVT</sequence>
<dbReference type="Proteomes" id="UP000242642">
    <property type="component" value="Unassembled WGS sequence"/>
</dbReference>
<feature type="transmembrane region" description="Helical" evidence="1">
    <location>
        <begin position="63"/>
        <end position="81"/>
    </location>
</feature>
<keyword evidence="1" id="KW-0472">Membrane</keyword>
<protein>
    <submittedName>
        <fullName evidence="2">Branched-chain amino acid transport protein AzlD</fullName>
    </submittedName>
</protein>
<proteinExistence type="predicted"/>
<dbReference type="STRING" id="1123402.SAMN02583745_00734"/>
<keyword evidence="3" id="KW-1185">Reference proteome</keyword>
<feature type="transmembrane region" description="Helical" evidence="1">
    <location>
        <begin position="88"/>
        <end position="106"/>
    </location>
</feature>
<gene>
    <name evidence="2" type="ORF">SAMN02583745_00734</name>
</gene>
<dbReference type="AlphaFoldDB" id="A0A1H9ZW67"/>
<name>A0A1H9ZW67_9GAMM</name>
<feature type="transmembrane region" description="Helical" evidence="1">
    <location>
        <begin position="35"/>
        <end position="57"/>
    </location>
</feature>
<feature type="transmembrane region" description="Helical" evidence="1">
    <location>
        <begin position="6"/>
        <end position="28"/>
    </location>
</feature>